<sequence>MLNKFLRRLPQRRYINNDNLVKYIKDNELIKDSKVFQGTLYEYTVIRELEQKLLMNQLKKVGGAHDGGVDITGKWAVGKIFHSLQDRNLINIDNHTPKRFVINDRSAMPIYQKFIGQNAVKNPRPLDILVQCKAFSLSKIGPKHIRELVGTYWSKVSPKKVNRTFMMICSPHLPTREGLKLLNSCNIPLLYVQVGMLNLMNNEYDLEKSGSLLNYYENEYASKLLQNIGIKEWLRLKGHKNWEG</sequence>
<gene>
    <name evidence="5" type="primary">TPHA0I00690</name>
    <name evidence="5" type="ordered locus">TPHA_0I00690</name>
</gene>
<protein>
    <recommendedName>
        <fullName evidence="3">Required for respiratory growth protein 7, mitochondrial</fullName>
    </recommendedName>
</protein>
<keyword evidence="6" id="KW-1185">Reference proteome</keyword>
<dbReference type="InterPro" id="IPR018828">
    <property type="entry name" value="RRG7"/>
</dbReference>
<name>G8BXE7_TETPH</name>
<accession>G8BXE7</accession>
<organism evidence="5 6">
    <name type="scientific">Tetrapisispora phaffii (strain ATCC 24235 / CBS 4417 / NBRC 1672 / NRRL Y-8282 / UCD 70-5)</name>
    <name type="common">Yeast</name>
    <name type="synonym">Fabospora phaffii</name>
    <dbReference type="NCBI Taxonomy" id="1071381"/>
    <lineage>
        <taxon>Eukaryota</taxon>
        <taxon>Fungi</taxon>
        <taxon>Dikarya</taxon>
        <taxon>Ascomycota</taxon>
        <taxon>Saccharomycotina</taxon>
        <taxon>Saccharomycetes</taxon>
        <taxon>Saccharomycetales</taxon>
        <taxon>Saccharomycetaceae</taxon>
        <taxon>Tetrapisispora</taxon>
    </lineage>
</organism>
<evidence type="ECO:0000256" key="4">
    <source>
        <dbReference type="ARBA" id="ARBA00023128"/>
    </source>
</evidence>
<dbReference type="GO" id="GO:0005739">
    <property type="term" value="C:mitochondrion"/>
    <property type="evidence" value="ECO:0007669"/>
    <property type="project" value="UniProtKB-SubCell"/>
</dbReference>
<dbReference type="KEGG" id="tpf:TPHA_0I00690"/>
<comment type="subcellular location">
    <subcellularLocation>
        <location evidence="1">Mitochondrion</location>
    </subcellularLocation>
</comment>
<dbReference type="PANTHER" id="PTHR28133">
    <property type="entry name" value="REQUIRED FOR RESPIRATORY GROWTH PROTEIN 7, MITOCHONDRIAL"/>
    <property type="match status" value="1"/>
</dbReference>
<dbReference type="RefSeq" id="XP_003687009.1">
    <property type="nucleotide sequence ID" value="XM_003686961.1"/>
</dbReference>
<dbReference type="eggNOG" id="ENOG502RZ1Q">
    <property type="taxonomic scope" value="Eukaryota"/>
</dbReference>
<keyword evidence="4" id="KW-0496">Mitochondrion</keyword>
<comment type="similarity">
    <text evidence="2">Belongs to the RRG7 family.</text>
</comment>
<dbReference type="AlphaFoldDB" id="G8BXE7"/>
<evidence type="ECO:0000256" key="1">
    <source>
        <dbReference type="ARBA" id="ARBA00004173"/>
    </source>
</evidence>
<dbReference type="PANTHER" id="PTHR28133:SF1">
    <property type="entry name" value="REQUIRED FOR RESPIRATORY GROWTH PROTEIN 7, MITOCHONDRIAL"/>
    <property type="match status" value="1"/>
</dbReference>
<proteinExistence type="inferred from homology"/>
<dbReference type="Pfam" id="PF10356">
    <property type="entry name" value="RRG7"/>
    <property type="match status" value="1"/>
</dbReference>
<evidence type="ECO:0000256" key="3">
    <source>
        <dbReference type="ARBA" id="ARBA00014638"/>
    </source>
</evidence>
<dbReference type="OrthoDB" id="20734at2759"/>
<evidence type="ECO:0000313" key="6">
    <source>
        <dbReference type="Proteomes" id="UP000005666"/>
    </source>
</evidence>
<reference evidence="5 6" key="1">
    <citation type="journal article" date="2011" name="Proc. Natl. Acad. Sci. U.S.A.">
        <title>Evolutionary erosion of yeast sex chromosomes by mating-type switching accidents.</title>
        <authorList>
            <person name="Gordon J.L."/>
            <person name="Armisen D."/>
            <person name="Proux-Wera E."/>
            <person name="Oheigeartaigh S.S."/>
            <person name="Byrne K.P."/>
            <person name="Wolfe K.H."/>
        </authorList>
    </citation>
    <scope>NUCLEOTIDE SEQUENCE [LARGE SCALE GENOMIC DNA]</scope>
    <source>
        <strain evidence="6">ATCC 24235 / CBS 4417 / NBRC 1672 / NRRL Y-8282 / UCD 70-5</strain>
    </source>
</reference>
<dbReference type="GeneID" id="11532860"/>
<evidence type="ECO:0000313" key="5">
    <source>
        <dbReference type="EMBL" id="CCE64575.1"/>
    </source>
</evidence>
<dbReference type="Proteomes" id="UP000005666">
    <property type="component" value="Chromosome 9"/>
</dbReference>
<dbReference type="OMA" id="YYENEYA"/>
<evidence type="ECO:0000256" key="2">
    <source>
        <dbReference type="ARBA" id="ARBA00009554"/>
    </source>
</evidence>
<dbReference type="EMBL" id="HE612864">
    <property type="protein sequence ID" value="CCE64575.1"/>
    <property type="molecule type" value="Genomic_DNA"/>
</dbReference>
<dbReference type="HOGENOM" id="CLU_085105_1_0_1"/>